<name>A0A256GCG3_9HYPH</name>
<comment type="caution">
    <text evidence="1">The sequence shown here is derived from an EMBL/GenBank/DDBJ whole genome shotgun (WGS) entry which is preliminary data.</text>
</comment>
<dbReference type="AlphaFoldDB" id="A0A256GCG3"/>
<evidence type="ECO:0000313" key="1">
    <source>
        <dbReference type="EMBL" id="OYR24789.1"/>
    </source>
</evidence>
<proteinExistence type="predicted"/>
<evidence type="ECO:0000313" key="2">
    <source>
        <dbReference type="Proteomes" id="UP000216363"/>
    </source>
</evidence>
<gene>
    <name evidence="1" type="ORF">CES86_5079</name>
</gene>
<reference evidence="1 2" key="1">
    <citation type="submission" date="2017-07" db="EMBL/GenBank/DDBJ databases">
        <title>Draft genome of Ochrobactrum lupini type strain LUP21.</title>
        <authorList>
            <person name="Krzyzanowska D.M."/>
            <person name="Jafra S."/>
        </authorList>
    </citation>
    <scope>NUCLEOTIDE SEQUENCE [LARGE SCALE GENOMIC DNA]</scope>
    <source>
        <strain evidence="1 2">LUP21</strain>
    </source>
</reference>
<organism evidence="1 2">
    <name type="scientific">Brucella lupini</name>
    <dbReference type="NCBI Taxonomy" id="255457"/>
    <lineage>
        <taxon>Bacteria</taxon>
        <taxon>Pseudomonadati</taxon>
        <taxon>Pseudomonadota</taxon>
        <taxon>Alphaproteobacteria</taxon>
        <taxon>Hyphomicrobiales</taxon>
        <taxon>Brucellaceae</taxon>
        <taxon>Brucella/Ochrobactrum group</taxon>
        <taxon>Brucella</taxon>
    </lineage>
</organism>
<dbReference type="EMBL" id="NNRN01000062">
    <property type="protein sequence ID" value="OYR24789.1"/>
    <property type="molecule type" value="Genomic_DNA"/>
</dbReference>
<sequence>MIDCAHPEKREAVFGTDARLTVLPDGMEKAWELPMLCFAITMQKLHKG</sequence>
<dbReference type="Proteomes" id="UP000216363">
    <property type="component" value="Unassembled WGS sequence"/>
</dbReference>
<protein>
    <submittedName>
        <fullName evidence="1">Uncharacterized protein</fullName>
    </submittedName>
</protein>
<accession>A0A256GCG3</accession>